<evidence type="ECO:0000256" key="6">
    <source>
        <dbReference type="ARBA" id="ARBA00022989"/>
    </source>
</evidence>
<keyword evidence="8 9" id="KW-0472">Membrane</keyword>
<dbReference type="GO" id="GO:0005886">
    <property type="term" value="C:plasma membrane"/>
    <property type="evidence" value="ECO:0007669"/>
    <property type="project" value="TreeGrafter"/>
</dbReference>
<feature type="transmembrane region" description="Helical" evidence="9">
    <location>
        <begin position="270"/>
        <end position="294"/>
    </location>
</feature>
<feature type="domain" description="SLC41A/MgtE integral membrane" evidence="10">
    <location>
        <begin position="125"/>
        <end position="259"/>
    </location>
</feature>
<evidence type="ECO:0000256" key="4">
    <source>
        <dbReference type="ARBA" id="ARBA00022692"/>
    </source>
</evidence>
<feature type="domain" description="SLC41A/MgtE integral membrane" evidence="10">
    <location>
        <begin position="339"/>
        <end position="487"/>
    </location>
</feature>
<dbReference type="EMBL" id="CAJGYM010000011">
    <property type="protein sequence ID" value="CAD6189638.1"/>
    <property type="molecule type" value="Genomic_DNA"/>
</dbReference>
<dbReference type="GO" id="GO:0008324">
    <property type="term" value="F:monoatomic cation transmembrane transporter activity"/>
    <property type="evidence" value="ECO:0007669"/>
    <property type="project" value="InterPro"/>
</dbReference>
<feature type="transmembrane region" description="Helical" evidence="9">
    <location>
        <begin position="83"/>
        <end position="107"/>
    </location>
</feature>
<keyword evidence="5" id="KW-0460">Magnesium</keyword>
<feature type="transmembrane region" description="Helical" evidence="9">
    <location>
        <begin position="473"/>
        <end position="497"/>
    </location>
</feature>
<feature type="transmembrane region" description="Helical" evidence="9">
    <location>
        <begin position="240"/>
        <end position="263"/>
    </location>
</feature>
<dbReference type="SUPFAM" id="SSF161093">
    <property type="entry name" value="MgtE membrane domain-like"/>
    <property type="match status" value="2"/>
</dbReference>
<keyword evidence="6 9" id="KW-1133">Transmembrane helix</keyword>
<evidence type="ECO:0000313" key="12">
    <source>
        <dbReference type="Proteomes" id="UP000835052"/>
    </source>
</evidence>
<dbReference type="Pfam" id="PF01769">
    <property type="entry name" value="MgtE"/>
    <property type="match status" value="2"/>
</dbReference>
<feature type="transmembrane region" description="Helical" evidence="9">
    <location>
        <begin position="306"/>
        <end position="323"/>
    </location>
</feature>
<feature type="transmembrane region" description="Helical" evidence="9">
    <location>
        <begin position="400"/>
        <end position="423"/>
    </location>
</feature>
<organism evidence="11 12">
    <name type="scientific">Caenorhabditis auriculariae</name>
    <dbReference type="NCBI Taxonomy" id="2777116"/>
    <lineage>
        <taxon>Eukaryota</taxon>
        <taxon>Metazoa</taxon>
        <taxon>Ecdysozoa</taxon>
        <taxon>Nematoda</taxon>
        <taxon>Chromadorea</taxon>
        <taxon>Rhabditida</taxon>
        <taxon>Rhabditina</taxon>
        <taxon>Rhabditomorpha</taxon>
        <taxon>Rhabditoidea</taxon>
        <taxon>Rhabditidae</taxon>
        <taxon>Peloderinae</taxon>
        <taxon>Caenorhabditis</taxon>
    </lineage>
</organism>
<sequence length="507" mass="55763">MKLHLKSPVIDTPSASTTSLKTCISRNFEDDDCSWRDSPQKVKVKENSRSPEVVQSFPTDGILQSIDGALSTNAQRHETTMEIFMQSVIPFLLAGLGSISAGLLLSYAHQNFKLLREVSLFLAIMPPLQGMKGNLDMTFCSRLSTMAHKGDFARPGHCEVLLRNIALIQGQSVFVCLVADAISYAVSQLQKDEVSASSEDFLFLGCAAVIAMAINCGISTCSLVLLIMHAWRKGYDPDNIVTPLAASFGDLLTVAVMLLVCYIIRPYTAFSVAVPIVILCFAVSTTFGWMSFAWKDEGAALVGRQQWITLLVAASISCVAGYLQSHAARKFPNYPAYQTLISGQTGNRCAVHASRISSYLSLNNRSELPLKKRMSPYGYYTSCNYITSIFTGYESATARLLLLCAVPFQLIFVGVSFCVSTLISQPTESSYKFFFGYALAVFCHMSIMLFMTQGLVNMLWWLGLDPDVHAIPLLTAFADVLGGISLYTLFFVVNHFWEGSVVYKKPT</sequence>
<comment type="subcellular location">
    <subcellularLocation>
        <location evidence="1">Membrane</location>
        <topology evidence="1">Multi-pass membrane protein</topology>
    </subcellularLocation>
</comment>
<dbReference type="FunFam" id="1.10.357.20:FF:000001">
    <property type="entry name" value="Solute carrier family 41 member 2"/>
    <property type="match status" value="1"/>
</dbReference>
<accession>A0A8S1H4E2</accession>
<keyword evidence="3" id="KW-0813">Transport</keyword>
<dbReference type="PANTHER" id="PTHR16228:SF24">
    <property type="entry name" value="SLC41A_MGTE INTEGRAL MEMBRANE DOMAIN-CONTAINING PROTEIN"/>
    <property type="match status" value="1"/>
</dbReference>
<reference evidence="11" key="1">
    <citation type="submission" date="2020-10" db="EMBL/GenBank/DDBJ databases">
        <authorList>
            <person name="Kikuchi T."/>
        </authorList>
    </citation>
    <scope>NUCLEOTIDE SEQUENCE</scope>
    <source>
        <strain evidence="11">NKZ352</strain>
    </source>
</reference>
<feature type="transmembrane region" description="Helical" evidence="9">
    <location>
        <begin position="435"/>
        <end position="461"/>
    </location>
</feature>
<comment type="caution">
    <text evidence="11">The sequence shown here is derived from an EMBL/GenBank/DDBJ whole genome shotgun (WGS) entry which is preliminary data.</text>
</comment>
<dbReference type="Proteomes" id="UP000835052">
    <property type="component" value="Unassembled WGS sequence"/>
</dbReference>
<feature type="transmembrane region" description="Helical" evidence="9">
    <location>
        <begin position="201"/>
        <end position="228"/>
    </location>
</feature>
<evidence type="ECO:0000256" key="1">
    <source>
        <dbReference type="ARBA" id="ARBA00004141"/>
    </source>
</evidence>
<keyword evidence="7" id="KW-0406">Ion transport</keyword>
<evidence type="ECO:0000313" key="11">
    <source>
        <dbReference type="EMBL" id="CAD6189638.1"/>
    </source>
</evidence>
<dbReference type="InterPro" id="IPR036739">
    <property type="entry name" value="SLC41_membr_dom_sf"/>
</dbReference>
<dbReference type="InterPro" id="IPR045349">
    <property type="entry name" value="SLC41A1-3"/>
</dbReference>
<evidence type="ECO:0000256" key="8">
    <source>
        <dbReference type="ARBA" id="ARBA00023136"/>
    </source>
</evidence>
<gene>
    <name evidence="11" type="ORF">CAUJ_LOCUS5557</name>
</gene>
<dbReference type="AlphaFoldDB" id="A0A8S1H4E2"/>
<dbReference type="InterPro" id="IPR006667">
    <property type="entry name" value="SLC41_membr_dom"/>
</dbReference>
<evidence type="ECO:0000256" key="2">
    <source>
        <dbReference type="ARBA" id="ARBA00009749"/>
    </source>
</evidence>
<dbReference type="PANTHER" id="PTHR16228">
    <property type="entry name" value="DIVALENT CATION TRANSPORTER SOLUTE CARRIER FAMILY 41"/>
    <property type="match status" value="1"/>
</dbReference>
<dbReference type="Gene3D" id="1.10.357.20">
    <property type="entry name" value="SLC41 divalent cation transporters, integral membrane domain"/>
    <property type="match status" value="2"/>
</dbReference>
<evidence type="ECO:0000256" key="3">
    <source>
        <dbReference type="ARBA" id="ARBA00022448"/>
    </source>
</evidence>
<evidence type="ECO:0000259" key="10">
    <source>
        <dbReference type="Pfam" id="PF01769"/>
    </source>
</evidence>
<name>A0A8S1H4E2_9PELO</name>
<proteinExistence type="inferred from homology"/>
<evidence type="ECO:0000256" key="9">
    <source>
        <dbReference type="SAM" id="Phobius"/>
    </source>
</evidence>
<dbReference type="OrthoDB" id="5791097at2759"/>
<keyword evidence="12" id="KW-1185">Reference proteome</keyword>
<evidence type="ECO:0000256" key="5">
    <source>
        <dbReference type="ARBA" id="ARBA00022842"/>
    </source>
</evidence>
<comment type="similarity">
    <text evidence="2">Belongs to the SLC41A transporter family.</text>
</comment>
<evidence type="ECO:0000256" key="7">
    <source>
        <dbReference type="ARBA" id="ARBA00023065"/>
    </source>
</evidence>
<keyword evidence="4 9" id="KW-0812">Transmembrane</keyword>
<protein>
    <recommendedName>
        <fullName evidence="10">SLC41A/MgtE integral membrane domain-containing protein</fullName>
    </recommendedName>
</protein>